<dbReference type="EMBL" id="FWWU01000009">
    <property type="protein sequence ID" value="SMB90451.1"/>
    <property type="molecule type" value="Genomic_DNA"/>
</dbReference>
<feature type="region of interest" description="Disordered" evidence="1">
    <location>
        <begin position="68"/>
        <end position="94"/>
    </location>
</feature>
<protein>
    <submittedName>
        <fullName evidence="2">Uncharacterized protein</fullName>
    </submittedName>
</protein>
<accession>A0A1W1VBM0</accession>
<sequence>MAPRVEGHPSRLPILPMRIQVRSPGPVKKKSALGHTREDMGGAALVLIFTAVAARSCGQHDGHALRGARLGAADGRPSSSSQAPLAAEARSTPS</sequence>
<name>A0A1W1VBM0_9DEIO</name>
<keyword evidence="3" id="KW-1185">Reference proteome</keyword>
<dbReference type="Proteomes" id="UP000192582">
    <property type="component" value="Unassembled WGS sequence"/>
</dbReference>
<dbReference type="AlphaFoldDB" id="A0A1W1VBM0"/>
<gene>
    <name evidence="2" type="ORF">SAMN00790413_00782</name>
</gene>
<evidence type="ECO:0000256" key="1">
    <source>
        <dbReference type="SAM" id="MobiDB-lite"/>
    </source>
</evidence>
<evidence type="ECO:0000313" key="2">
    <source>
        <dbReference type="EMBL" id="SMB90451.1"/>
    </source>
</evidence>
<evidence type="ECO:0000313" key="3">
    <source>
        <dbReference type="Proteomes" id="UP000192582"/>
    </source>
</evidence>
<proteinExistence type="predicted"/>
<reference evidence="2 3" key="1">
    <citation type="submission" date="2017-04" db="EMBL/GenBank/DDBJ databases">
        <authorList>
            <person name="Afonso C.L."/>
            <person name="Miller P.J."/>
            <person name="Scott M.A."/>
            <person name="Spackman E."/>
            <person name="Goraichik I."/>
            <person name="Dimitrov K.M."/>
            <person name="Suarez D.L."/>
            <person name="Swayne D.E."/>
        </authorList>
    </citation>
    <scope>NUCLEOTIDE SEQUENCE [LARGE SCALE GENOMIC DNA]</scope>
    <source>
        <strain evidence="2 3">KR-140</strain>
    </source>
</reference>
<organism evidence="2 3">
    <name type="scientific">Deinococcus hopiensis KR-140</name>
    <dbReference type="NCBI Taxonomy" id="695939"/>
    <lineage>
        <taxon>Bacteria</taxon>
        <taxon>Thermotogati</taxon>
        <taxon>Deinococcota</taxon>
        <taxon>Deinococci</taxon>
        <taxon>Deinococcales</taxon>
        <taxon>Deinococcaceae</taxon>
        <taxon>Deinococcus</taxon>
    </lineage>
</organism>